<dbReference type="STRING" id="1855283.SAMN05216382_0444"/>
<keyword evidence="2" id="KW-0732">Signal</keyword>
<gene>
    <name evidence="3" type="ORF">SAMN05216382_0444</name>
</gene>
<feature type="region of interest" description="Disordered" evidence="1">
    <location>
        <begin position="26"/>
        <end position="63"/>
    </location>
</feature>
<dbReference type="RefSeq" id="WP_093002852.1">
    <property type="nucleotide sequence ID" value="NZ_FNZZ01000001.1"/>
</dbReference>
<dbReference type="EMBL" id="FNZZ01000001">
    <property type="protein sequence ID" value="SEK45578.1"/>
    <property type="molecule type" value="Genomic_DNA"/>
</dbReference>
<evidence type="ECO:0000256" key="1">
    <source>
        <dbReference type="SAM" id="MobiDB-lite"/>
    </source>
</evidence>
<sequence length="591" mass="61311">MPIKHLLIGVAAAAVAATALAQERPESLLPPGFGQTPAPAPAPTPTQGSTGDGGTTPSPVSTAAALPALPPLVLPTPTPTPSPTPDAAQLALYEMPAFARRSLAQVGPVAAGEGGVSADAFGRADGRYLEVLMRRLSAPLPSRWMSITLRRLLASRLNTPARVNGADFAAERAWLLLRMGEAVAARAVAQSVDPGNVTPKLAQMWMQAALAIADPAGLCTLAQFPRVAESEPGWIAAQAMCAGLTGEPTRPLVQKLRRRRIASGVDLQLAQKVIGAGANSGQAITIEWDPVSQLTAWRWGLATATGVAVPDALYETVGPQVTGWRALAPAIPLADRAVPAERAASMGILSNAALVDLFAASRELEEAPAALAQTANDLQDAYVGSDRATRLKAMTALWNGGDTPDLRYARLILTARAAGRLTVFAGVEQTNQLIASMLSAGLDRTAMRWQGHVPAGSDAWAMLHIADPDRSGSGWGSVDDYAPTGANAQRKKQLFFASMAGLGRIGASDVEGTAQSLDVRIGAANAWTRALDRAAAEGQAGTVVLLCAVGMQTNDWAGVPPAALYRIVGALRAVGLTGEARMIAVEALTRL</sequence>
<feature type="chain" id="PRO_5011679989" evidence="2">
    <location>
        <begin position="22"/>
        <end position="591"/>
    </location>
</feature>
<keyword evidence="4" id="KW-1185">Reference proteome</keyword>
<protein>
    <submittedName>
        <fullName evidence="3">Uncharacterized protein</fullName>
    </submittedName>
</protein>
<evidence type="ECO:0000313" key="3">
    <source>
        <dbReference type="EMBL" id="SEK45578.1"/>
    </source>
</evidence>
<dbReference type="Proteomes" id="UP000199214">
    <property type="component" value="Unassembled WGS sequence"/>
</dbReference>
<dbReference type="AlphaFoldDB" id="A0A1H7H5R5"/>
<name>A0A1H7H5R5_9SPHN</name>
<feature type="compositionally biased region" description="Low complexity" evidence="1">
    <location>
        <begin position="45"/>
        <end position="63"/>
    </location>
</feature>
<dbReference type="OrthoDB" id="7388088at2"/>
<accession>A0A1H7H5R5</accession>
<feature type="signal peptide" evidence="2">
    <location>
        <begin position="1"/>
        <end position="21"/>
    </location>
</feature>
<proteinExistence type="predicted"/>
<evidence type="ECO:0000313" key="4">
    <source>
        <dbReference type="Proteomes" id="UP000199214"/>
    </source>
</evidence>
<evidence type="ECO:0000256" key="2">
    <source>
        <dbReference type="SAM" id="SignalP"/>
    </source>
</evidence>
<reference evidence="4" key="1">
    <citation type="submission" date="2016-10" db="EMBL/GenBank/DDBJ databases">
        <authorList>
            <person name="Varghese N."/>
            <person name="Submissions S."/>
        </authorList>
    </citation>
    <scope>NUCLEOTIDE SEQUENCE [LARGE SCALE GENOMIC DNA]</scope>
    <source>
        <strain evidence="4">JS21-1</strain>
    </source>
</reference>
<organism evidence="3 4">
    <name type="scientific">Sphingomonas palmae</name>
    <dbReference type="NCBI Taxonomy" id="1855283"/>
    <lineage>
        <taxon>Bacteria</taxon>
        <taxon>Pseudomonadati</taxon>
        <taxon>Pseudomonadota</taxon>
        <taxon>Alphaproteobacteria</taxon>
        <taxon>Sphingomonadales</taxon>
        <taxon>Sphingomonadaceae</taxon>
        <taxon>Sphingomonas</taxon>
    </lineage>
</organism>